<dbReference type="RefSeq" id="WP_187304420.1">
    <property type="nucleotide sequence ID" value="NZ_JACRYT010000033.1"/>
</dbReference>
<accession>A0A923SS61</accession>
<dbReference type="InterPro" id="IPR006944">
    <property type="entry name" value="Phage/GTA_portal"/>
</dbReference>
<feature type="compositionally biased region" description="Basic and acidic residues" evidence="1">
    <location>
        <begin position="431"/>
        <end position="441"/>
    </location>
</feature>
<comment type="caution">
    <text evidence="2">The sequence shown here is derived from an EMBL/GenBank/DDBJ whole genome shotgun (WGS) entry which is preliminary data.</text>
</comment>
<dbReference type="AlphaFoldDB" id="A0A923SS61"/>
<dbReference type="NCBIfam" id="TIGR01537">
    <property type="entry name" value="portal_HK97"/>
    <property type="match status" value="1"/>
</dbReference>
<protein>
    <submittedName>
        <fullName evidence="2">Phage portal protein</fullName>
    </submittedName>
</protein>
<dbReference type="Proteomes" id="UP000602647">
    <property type="component" value="Unassembled WGS sequence"/>
</dbReference>
<proteinExistence type="predicted"/>
<sequence>MGIKDRIKAAANALTRPAVSLDDTEFLKWMGIDANLPRKELNEVTYFTCLKMLSETMGKLPLKFYQDTDRGKLRADLTDAAARLITRPNNIMTPATFWGTIEFNCQHYGNAFVLIQSSLQRQRYGGSVKIKGFWPMQSECVQVLMDDQGVFGDVGKLYYRYTDPHIGKSETYAQENVLHFKTWFSRGGVLGKSVREMLSDTVNGAGESQKYLNTLYKDGLTASMALQYTGDLDKQRRLALQKEYNSLLTGAKNAGKVVAVPVGMTLQPLNVSLADAQFFELKKYSALQIAAAFGIKPNQLNNYEKSSYANSETQQLAFLVDTMSYRLTQYEQELNYKVLTEKERSEGYFFKFNEKALLRTDAKTQMANVVSAVTNGLYTINEGRELLDLPYVEGGDVNMVNGTYQPITQIGKAYQEKEKPEEPREEIENPEETRGGEESGN</sequence>
<evidence type="ECO:0000313" key="2">
    <source>
        <dbReference type="EMBL" id="MBC6681325.1"/>
    </source>
</evidence>
<dbReference type="InterPro" id="IPR006427">
    <property type="entry name" value="Portal_HK97"/>
</dbReference>
<keyword evidence="3" id="KW-1185">Reference proteome</keyword>
<evidence type="ECO:0000256" key="1">
    <source>
        <dbReference type="SAM" id="MobiDB-lite"/>
    </source>
</evidence>
<dbReference type="Pfam" id="PF04860">
    <property type="entry name" value="Phage_portal"/>
    <property type="match status" value="1"/>
</dbReference>
<evidence type="ECO:0000313" key="3">
    <source>
        <dbReference type="Proteomes" id="UP000602647"/>
    </source>
</evidence>
<feature type="region of interest" description="Disordered" evidence="1">
    <location>
        <begin position="412"/>
        <end position="441"/>
    </location>
</feature>
<reference evidence="2" key="1">
    <citation type="submission" date="2020-08" db="EMBL/GenBank/DDBJ databases">
        <title>Genome public.</title>
        <authorList>
            <person name="Liu C."/>
            <person name="Sun Q."/>
        </authorList>
    </citation>
    <scope>NUCLEOTIDE SEQUENCE</scope>
    <source>
        <strain evidence="2">BX12</strain>
    </source>
</reference>
<organism evidence="2 3">
    <name type="scientific">Zhenpiania hominis</name>
    <dbReference type="NCBI Taxonomy" id="2763644"/>
    <lineage>
        <taxon>Bacteria</taxon>
        <taxon>Bacillati</taxon>
        <taxon>Bacillota</taxon>
        <taxon>Clostridia</taxon>
        <taxon>Peptostreptococcales</taxon>
        <taxon>Anaerovoracaceae</taxon>
        <taxon>Zhenpiania</taxon>
    </lineage>
</organism>
<dbReference type="EMBL" id="JACRYT010000033">
    <property type="protein sequence ID" value="MBC6681325.1"/>
    <property type="molecule type" value="Genomic_DNA"/>
</dbReference>
<name>A0A923SS61_9FIRM</name>
<gene>
    <name evidence="2" type="ORF">H9L42_16060</name>
</gene>